<feature type="domain" description="Paired" evidence="2">
    <location>
        <begin position="1"/>
        <end position="128"/>
    </location>
</feature>
<name>A0A8S3RCA8_MYTED</name>
<dbReference type="InterPro" id="IPR009057">
    <property type="entry name" value="Homeodomain-like_sf"/>
</dbReference>
<evidence type="ECO:0000313" key="3">
    <source>
        <dbReference type="EMBL" id="CAG2205825.1"/>
    </source>
</evidence>
<keyword evidence="4" id="KW-1185">Reference proteome</keyword>
<dbReference type="PROSITE" id="PS51057">
    <property type="entry name" value="PAIRED_2"/>
    <property type="match status" value="1"/>
</dbReference>
<dbReference type="InterPro" id="IPR036397">
    <property type="entry name" value="RNaseH_sf"/>
</dbReference>
<reference evidence="3" key="1">
    <citation type="submission" date="2021-03" db="EMBL/GenBank/DDBJ databases">
        <authorList>
            <person name="Bekaert M."/>
        </authorList>
    </citation>
    <scope>NUCLEOTIDE SEQUENCE</scope>
</reference>
<organism evidence="3 4">
    <name type="scientific">Mytilus edulis</name>
    <name type="common">Blue mussel</name>
    <dbReference type="NCBI Taxonomy" id="6550"/>
    <lineage>
        <taxon>Eukaryota</taxon>
        <taxon>Metazoa</taxon>
        <taxon>Spiralia</taxon>
        <taxon>Lophotrochozoa</taxon>
        <taxon>Mollusca</taxon>
        <taxon>Bivalvia</taxon>
        <taxon>Autobranchia</taxon>
        <taxon>Pteriomorphia</taxon>
        <taxon>Mytilida</taxon>
        <taxon>Mytiloidea</taxon>
        <taxon>Mytilidae</taxon>
        <taxon>Mytilinae</taxon>
        <taxon>Mytilus</taxon>
    </lineage>
</organism>
<dbReference type="Gene3D" id="3.30.420.10">
    <property type="entry name" value="Ribonuclease H-like superfamily/Ribonuclease H"/>
    <property type="match status" value="1"/>
</dbReference>
<gene>
    <name evidence="3" type="ORF">MEDL_20083</name>
</gene>
<dbReference type="GO" id="GO:0003677">
    <property type="term" value="F:DNA binding"/>
    <property type="evidence" value="ECO:0007669"/>
    <property type="project" value="InterPro"/>
</dbReference>
<evidence type="ECO:0000313" key="4">
    <source>
        <dbReference type="Proteomes" id="UP000683360"/>
    </source>
</evidence>
<dbReference type="Proteomes" id="UP000683360">
    <property type="component" value="Unassembled WGS sequence"/>
</dbReference>
<dbReference type="InterPro" id="IPR038717">
    <property type="entry name" value="Tc1-like_DDE_dom"/>
</dbReference>
<dbReference type="SUPFAM" id="SSF46689">
    <property type="entry name" value="Homeodomain-like"/>
    <property type="match status" value="1"/>
</dbReference>
<sequence>MIKQNSFGRYYEVGKATNVVTRKTILDMYLSGNHTCAFISKHCAVSHNTVRNVIDKYQLDGSVSPVKYQHGATRLKSSEDIVQAIRYYKFRKPSIYGKEIQSTLLSDGVTTNDRLPSLSTISKILKNDCQMSHKKLKVCAKEALSAENQRRFDEYVNTISSINPYSLHFFDESSVIKTTGNRLYGHATVGEKVIEVQKYASNATHTVNLLHGPFGIDYFNVLDGPSNGFHLVDFFSDALQELDRFGNYCLRPGDTVVMDNCGFHHGRFAENTLRFILGHRHIDLLYQPPYHPDLNTCEVCFEVMKDYLRKHTTYARELTEMAICDGLGQVSASKSSSIFRGCGYL</sequence>
<accession>A0A8S3RCA8</accession>
<proteinExistence type="predicted"/>
<dbReference type="InterPro" id="IPR036388">
    <property type="entry name" value="WH-like_DNA-bd_sf"/>
</dbReference>
<dbReference type="Pfam" id="PF13358">
    <property type="entry name" value="DDE_3"/>
    <property type="match status" value="1"/>
</dbReference>
<dbReference type="OrthoDB" id="6099879at2759"/>
<evidence type="ECO:0000259" key="2">
    <source>
        <dbReference type="PROSITE" id="PS51057"/>
    </source>
</evidence>
<dbReference type="AlphaFoldDB" id="A0A8S3RCA8"/>
<evidence type="ECO:0000256" key="1">
    <source>
        <dbReference type="ARBA" id="ARBA00022724"/>
    </source>
</evidence>
<dbReference type="Pfam" id="PF00292">
    <property type="entry name" value="PAX"/>
    <property type="match status" value="1"/>
</dbReference>
<dbReference type="PANTHER" id="PTHR46564:SF1">
    <property type="entry name" value="TRANSPOSASE"/>
    <property type="match status" value="1"/>
</dbReference>
<keyword evidence="1" id="KW-0563">Paired box</keyword>
<dbReference type="GO" id="GO:0006355">
    <property type="term" value="P:regulation of DNA-templated transcription"/>
    <property type="evidence" value="ECO:0007669"/>
    <property type="project" value="InterPro"/>
</dbReference>
<protein>
    <recommendedName>
        <fullName evidence="2">Paired domain-containing protein</fullName>
    </recommendedName>
</protein>
<dbReference type="PANTHER" id="PTHR46564">
    <property type="entry name" value="TRANSPOSASE"/>
    <property type="match status" value="1"/>
</dbReference>
<dbReference type="SMART" id="SM00351">
    <property type="entry name" value="PAX"/>
    <property type="match status" value="1"/>
</dbReference>
<dbReference type="Gene3D" id="1.10.10.10">
    <property type="entry name" value="Winged helix-like DNA-binding domain superfamily/Winged helix DNA-binding domain"/>
    <property type="match status" value="2"/>
</dbReference>
<dbReference type="EMBL" id="CAJPWZ010001029">
    <property type="protein sequence ID" value="CAG2205825.1"/>
    <property type="molecule type" value="Genomic_DNA"/>
</dbReference>
<comment type="caution">
    <text evidence="3">The sequence shown here is derived from an EMBL/GenBank/DDBJ whole genome shotgun (WGS) entry which is preliminary data.</text>
</comment>
<dbReference type="InterPro" id="IPR001523">
    <property type="entry name" value="Paired_dom"/>
</dbReference>